<dbReference type="PANTHER" id="PTHR43316:SF9">
    <property type="entry name" value="ACID DEHALOGENASE, PUTATIVE (AFU_ORTHOLOGUE AFUA_6G14460)-RELATED"/>
    <property type="match status" value="1"/>
</dbReference>
<evidence type="ECO:0000313" key="3">
    <source>
        <dbReference type="Proteomes" id="UP000035963"/>
    </source>
</evidence>
<proteinExistence type="predicted"/>
<dbReference type="RefSeq" id="WP_047846541.1">
    <property type="nucleotide sequence ID" value="NZ_AEJF01000075.1"/>
</dbReference>
<dbReference type="InterPro" id="IPR036412">
    <property type="entry name" value="HAD-like_sf"/>
</dbReference>
<dbReference type="Gene3D" id="1.10.150.750">
    <property type="match status" value="1"/>
</dbReference>
<dbReference type="GO" id="GO:0019120">
    <property type="term" value="F:hydrolase activity, acting on acid halide bonds, in C-halide compounds"/>
    <property type="evidence" value="ECO:0007669"/>
    <property type="project" value="InterPro"/>
</dbReference>
<dbReference type="Pfam" id="PF00702">
    <property type="entry name" value="Hydrolase"/>
    <property type="match status" value="1"/>
</dbReference>
<sequence>MRLTDFKALTFDCYGTLIDWESGIVAGLSALVSSLDPPSTRDQVLEAHARHESYQQSATPDMPYNRLLEVVYKRLAEEWGVSYTREQAEAYGRSVRHWPAFPDSASTLQYLKKYFKLVIISNVDNENFTYSRAKLHVPFDVVVTAEDVGSYKPSSRNFEYALDVLSTLGVRKDEIMHVADSMYHDHEPANRLDIRSCWIHRRFEQRGLGATMRTFAEPSVDFKFTSMAQFVKAHHEELSRV</sequence>
<keyword evidence="3" id="KW-1185">Reference proteome</keyword>
<dbReference type="NCBIfam" id="TIGR01549">
    <property type="entry name" value="HAD-SF-IA-v1"/>
    <property type="match status" value="1"/>
</dbReference>
<dbReference type="Proteomes" id="UP000035963">
    <property type="component" value="Unassembled WGS sequence"/>
</dbReference>
<dbReference type="SUPFAM" id="SSF56784">
    <property type="entry name" value="HAD-like"/>
    <property type="match status" value="1"/>
</dbReference>
<evidence type="ECO:0000313" key="2">
    <source>
        <dbReference type="EMBL" id="KLU26196.1"/>
    </source>
</evidence>
<dbReference type="SFLD" id="SFLDS00003">
    <property type="entry name" value="Haloacid_Dehalogenase"/>
    <property type="match status" value="1"/>
</dbReference>
<dbReference type="Gene3D" id="3.40.50.1000">
    <property type="entry name" value="HAD superfamily/HAD-like"/>
    <property type="match status" value="1"/>
</dbReference>
<dbReference type="InterPro" id="IPR023214">
    <property type="entry name" value="HAD_sf"/>
</dbReference>
<evidence type="ECO:0000256" key="1">
    <source>
        <dbReference type="ARBA" id="ARBA00022801"/>
    </source>
</evidence>
<protein>
    <submittedName>
        <fullName evidence="2">Haloacid dehalogenase</fullName>
    </submittedName>
</protein>
<dbReference type="InterPro" id="IPR006439">
    <property type="entry name" value="HAD-SF_hydro_IA"/>
</dbReference>
<organism evidence="2 3">
    <name type="scientific">Caballeronia mineralivorans PML1(12)</name>
    <dbReference type="NCBI Taxonomy" id="908627"/>
    <lineage>
        <taxon>Bacteria</taxon>
        <taxon>Pseudomonadati</taxon>
        <taxon>Pseudomonadota</taxon>
        <taxon>Betaproteobacteria</taxon>
        <taxon>Burkholderiales</taxon>
        <taxon>Burkholderiaceae</taxon>
        <taxon>Caballeronia</taxon>
    </lineage>
</organism>
<accession>A0A0J1D0M9</accession>
<dbReference type="PANTHER" id="PTHR43316">
    <property type="entry name" value="HYDROLASE, HALOACID DELAHOGENASE-RELATED"/>
    <property type="match status" value="1"/>
</dbReference>
<gene>
    <name evidence="2" type="ORF">EOS_10360</name>
</gene>
<dbReference type="AlphaFoldDB" id="A0A0J1D0M9"/>
<dbReference type="OrthoDB" id="8585081at2"/>
<dbReference type="PATRIC" id="fig|908627.4.peg.2288"/>
<keyword evidence="1" id="KW-0378">Hydrolase</keyword>
<dbReference type="NCBIfam" id="TIGR01493">
    <property type="entry name" value="HAD-SF-IA-v2"/>
    <property type="match status" value="1"/>
</dbReference>
<name>A0A0J1D0M9_9BURK</name>
<dbReference type="InterPro" id="IPR051540">
    <property type="entry name" value="S-2-haloacid_dehalogenase"/>
</dbReference>
<dbReference type="EMBL" id="AEJF01000075">
    <property type="protein sequence ID" value="KLU26196.1"/>
    <property type="molecule type" value="Genomic_DNA"/>
</dbReference>
<comment type="caution">
    <text evidence="2">The sequence shown here is derived from an EMBL/GenBank/DDBJ whole genome shotgun (WGS) entry which is preliminary data.</text>
</comment>
<dbReference type="NCBIfam" id="TIGR01428">
    <property type="entry name" value="HAD_type_II"/>
    <property type="match status" value="1"/>
</dbReference>
<dbReference type="SFLD" id="SFLDG01129">
    <property type="entry name" value="C1.5:_HAD__Beta-PGM__Phosphata"/>
    <property type="match status" value="1"/>
</dbReference>
<dbReference type="InterPro" id="IPR006328">
    <property type="entry name" value="2-HAD"/>
</dbReference>
<reference evidence="2 3" key="1">
    <citation type="journal article" date="2015" name="Genome Announc.">
        <title>Draft Genome Sequence of Burkholderia sp. Strain PML1(12), an Ectomycorrhizosphere-Inhabiting Bacterium with Effective Mineral-Weathering Ability.</title>
        <authorList>
            <person name="Uroz S."/>
            <person name="Oger P."/>
        </authorList>
    </citation>
    <scope>NUCLEOTIDE SEQUENCE [LARGE SCALE GENOMIC DNA]</scope>
    <source>
        <strain evidence="3">PML1(12)</strain>
    </source>
</reference>